<dbReference type="PANTHER" id="PTHR24342:SF14">
    <property type="entry name" value="DEATH-ASSOCIATED PROTEIN KINASE DAPK-1"/>
    <property type="match status" value="1"/>
</dbReference>
<evidence type="ECO:0000256" key="4">
    <source>
        <dbReference type="ARBA" id="ARBA00022777"/>
    </source>
</evidence>
<dbReference type="EMBL" id="CAJPVJ010005614">
    <property type="protein sequence ID" value="CAG2169680.1"/>
    <property type="molecule type" value="Genomic_DNA"/>
</dbReference>
<evidence type="ECO:0000313" key="9">
    <source>
        <dbReference type="EMBL" id="CAD7652493.1"/>
    </source>
</evidence>
<evidence type="ECO:0000313" key="10">
    <source>
        <dbReference type="Proteomes" id="UP000728032"/>
    </source>
</evidence>
<dbReference type="InterPro" id="IPR017441">
    <property type="entry name" value="Protein_kinase_ATP_BS"/>
</dbReference>
<keyword evidence="4" id="KW-0418">Kinase</keyword>
<evidence type="ECO:0000256" key="5">
    <source>
        <dbReference type="ARBA" id="ARBA00022840"/>
    </source>
</evidence>
<keyword evidence="2" id="KW-0808">Transferase</keyword>
<dbReference type="Gene3D" id="1.10.510.10">
    <property type="entry name" value="Transferase(Phosphotransferase) domain 1"/>
    <property type="match status" value="1"/>
</dbReference>
<dbReference type="GO" id="GO:0043065">
    <property type="term" value="P:positive regulation of apoptotic process"/>
    <property type="evidence" value="ECO:0007669"/>
    <property type="project" value="TreeGrafter"/>
</dbReference>
<dbReference type="GO" id="GO:0035556">
    <property type="term" value="P:intracellular signal transduction"/>
    <property type="evidence" value="ECO:0007669"/>
    <property type="project" value="TreeGrafter"/>
</dbReference>
<dbReference type="PROSITE" id="PS00108">
    <property type="entry name" value="PROTEIN_KINASE_ST"/>
    <property type="match status" value="1"/>
</dbReference>
<dbReference type="OrthoDB" id="504170at2759"/>
<dbReference type="GO" id="GO:0004674">
    <property type="term" value="F:protein serine/threonine kinase activity"/>
    <property type="evidence" value="ECO:0007669"/>
    <property type="project" value="UniProtKB-KW"/>
</dbReference>
<dbReference type="PANTHER" id="PTHR24342">
    <property type="entry name" value="SERINE/THREONINE-PROTEIN KINASE 17"/>
    <property type="match status" value="1"/>
</dbReference>
<keyword evidence="5 6" id="KW-0067">ATP-binding</keyword>
<comment type="similarity">
    <text evidence="7">Belongs to the protein kinase superfamily.</text>
</comment>
<dbReference type="InterPro" id="IPR011009">
    <property type="entry name" value="Kinase-like_dom_sf"/>
</dbReference>
<evidence type="ECO:0000256" key="6">
    <source>
        <dbReference type="PROSITE-ProRule" id="PRU10141"/>
    </source>
</evidence>
<dbReference type="AlphaFoldDB" id="A0A7R9QNK8"/>
<evidence type="ECO:0000256" key="3">
    <source>
        <dbReference type="ARBA" id="ARBA00022741"/>
    </source>
</evidence>
<dbReference type="EMBL" id="OC920439">
    <property type="protein sequence ID" value="CAD7652493.1"/>
    <property type="molecule type" value="Genomic_DNA"/>
</dbReference>
<keyword evidence="10" id="KW-1185">Reference proteome</keyword>
<feature type="binding site" evidence="6">
    <location>
        <position position="46"/>
    </location>
    <ligand>
        <name>ATP</name>
        <dbReference type="ChEBI" id="CHEBI:30616"/>
    </ligand>
</feature>
<sequence length="265" mass="30080">MIKSHDSPFHHLFDTFEVIGSGKFATVRRCVERQTGNEFAAKFIRKRSSTGRMGQALEDINREIDLLREIDNNYIIKLHDVFDCGNEMIIVLELVKGGELFELISEKGCLAEEEAVHYMKQILMAIKHLHDRNIVHLDLKPENILLSDKTAKRIKLIDFGISRKIVNDLDVKGLYGTPEFVAPEIINYESVNTGTDMWAIGCMAYILLSGASPFLGDTKQQTFVNITAADYHFDDQYFANISNAAKDFISGLLVKNSKYFTNYSI</sequence>
<dbReference type="GO" id="GO:0005634">
    <property type="term" value="C:nucleus"/>
    <property type="evidence" value="ECO:0007669"/>
    <property type="project" value="TreeGrafter"/>
</dbReference>
<organism evidence="9">
    <name type="scientific">Oppiella nova</name>
    <dbReference type="NCBI Taxonomy" id="334625"/>
    <lineage>
        <taxon>Eukaryota</taxon>
        <taxon>Metazoa</taxon>
        <taxon>Ecdysozoa</taxon>
        <taxon>Arthropoda</taxon>
        <taxon>Chelicerata</taxon>
        <taxon>Arachnida</taxon>
        <taxon>Acari</taxon>
        <taxon>Acariformes</taxon>
        <taxon>Sarcoptiformes</taxon>
        <taxon>Oribatida</taxon>
        <taxon>Brachypylina</taxon>
        <taxon>Oppioidea</taxon>
        <taxon>Oppiidae</taxon>
        <taxon>Oppiella</taxon>
    </lineage>
</organism>
<protein>
    <recommendedName>
        <fullName evidence="8">Protein kinase domain-containing protein</fullName>
    </recommendedName>
</protein>
<dbReference type="PROSITE" id="PS00107">
    <property type="entry name" value="PROTEIN_KINASE_ATP"/>
    <property type="match status" value="1"/>
</dbReference>
<name>A0A7R9QNK8_9ACAR</name>
<dbReference type="SMART" id="SM00220">
    <property type="entry name" value="S_TKc"/>
    <property type="match status" value="1"/>
</dbReference>
<evidence type="ECO:0000256" key="1">
    <source>
        <dbReference type="ARBA" id="ARBA00022527"/>
    </source>
</evidence>
<dbReference type="Pfam" id="PF00069">
    <property type="entry name" value="Pkinase"/>
    <property type="match status" value="1"/>
</dbReference>
<reference evidence="9" key="1">
    <citation type="submission" date="2020-11" db="EMBL/GenBank/DDBJ databases">
        <authorList>
            <person name="Tran Van P."/>
        </authorList>
    </citation>
    <scope>NUCLEOTIDE SEQUENCE</scope>
</reference>
<keyword evidence="3 6" id="KW-0547">Nucleotide-binding</keyword>
<dbReference type="PROSITE" id="PS50011">
    <property type="entry name" value="PROTEIN_KINASE_DOM"/>
    <property type="match status" value="1"/>
</dbReference>
<dbReference type="SUPFAM" id="SSF56112">
    <property type="entry name" value="Protein kinase-like (PK-like)"/>
    <property type="match status" value="1"/>
</dbReference>
<dbReference type="Proteomes" id="UP000728032">
    <property type="component" value="Unassembled WGS sequence"/>
</dbReference>
<dbReference type="InterPro" id="IPR008271">
    <property type="entry name" value="Ser/Thr_kinase_AS"/>
</dbReference>
<keyword evidence="1 7" id="KW-0723">Serine/threonine-protein kinase</keyword>
<evidence type="ECO:0000256" key="2">
    <source>
        <dbReference type="ARBA" id="ARBA00022679"/>
    </source>
</evidence>
<evidence type="ECO:0000259" key="8">
    <source>
        <dbReference type="PROSITE" id="PS50011"/>
    </source>
</evidence>
<dbReference type="Gene3D" id="3.30.200.20">
    <property type="entry name" value="Phosphorylase Kinase, domain 1"/>
    <property type="match status" value="1"/>
</dbReference>
<proteinExistence type="inferred from homology"/>
<feature type="domain" description="Protein kinase" evidence="8">
    <location>
        <begin position="13"/>
        <end position="265"/>
    </location>
</feature>
<evidence type="ECO:0000256" key="7">
    <source>
        <dbReference type="RuleBase" id="RU000304"/>
    </source>
</evidence>
<dbReference type="FunFam" id="1.10.510.10:FF:000571">
    <property type="entry name" value="Maternal embryonic leucine zipper kinase"/>
    <property type="match status" value="1"/>
</dbReference>
<dbReference type="GO" id="GO:0005524">
    <property type="term" value="F:ATP binding"/>
    <property type="evidence" value="ECO:0007669"/>
    <property type="project" value="UniProtKB-UniRule"/>
</dbReference>
<gene>
    <name evidence="9" type="ORF">ONB1V03_LOCUS9154</name>
</gene>
<dbReference type="InterPro" id="IPR000719">
    <property type="entry name" value="Prot_kinase_dom"/>
</dbReference>
<accession>A0A7R9QNK8</accession>